<keyword evidence="3" id="KW-1185">Reference proteome</keyword>
<organism evidence="2 3">
    <name type="scientific">Humicola insolens</name>
    <name type="common">Soft-rot fungus</name>
    <dbReference type="NCBI Taxonomy" id="85995"/>
    <lineage>
        <taxon>Eukaryota</taxon>
        <taxon>Fungi</taxon>
        <taxon>Dikarya</taxon>
        <taxon>Ascomycota</taxon>
        <taxon>Pezizomycotina</taxon>
        <taxon>Sordariomycetes</taxon>
        <taxon>Sordariomycetidae</taxon>
        <taxon>Sordariales</taxon>
        <taxon>Chaetomiaceae</taxon>
        <taxon>Mycothermus</taxon>
    </lineage>
</organism>
<feature type="compositionally biased region" description="Basic and acidic residues" evidence="1">
    <location>
        <begin position="507"/>
        <end position="518"/>
    </location>
</feature>
<accession>A0ABR3V5Y6</accession>
<evidence type="ECO:0000313" key="3">
    <source>
        <dbReference type="Proteomes" id="UP001583172"/>
    </source>
</evidence>
<name>A0ABR3V5Y6_HUMIN</name>
<feature type="compositionally biased region" description="Basic and acidic residues" evidence="1">
    <location>
        <begin position="489"/>
        <end position="499"/>
    </location>
</feature>
<protein>
    <submittedName>
        <fullName evidence="2">Uncharacterized protein</fullName>
    </submittedName>
</protein>
<dbReference type="EMBL" id="JAZGSY010000321">
    <property type="protein sequence ID" value="KAL1837177.1"/>
    <property type="molecule type" value="Genomic_DNA"/>
</dbReference>
<evidence type="ECO:0000256" key="1">
    <source>
        <dbReference type="SAM" id="MobiDB-lite"/>
    </source>
</evidence>
<gene>
    <name evidence="2" type="ORF">VTJ49DRAFT_4187</name>
</gene>
<reference evidence="2 3" key="1">
    <citation type="journal article" date="2024" name="Commun. Biol.">
        <title>Comparative genomic analysis of thermophilic fungi reveals convergent evolutionary adaptations and gene losses.</title>
        <authorList>
            <person name="Steindorff A.S."/>
            <person name="Aguilar-Pontes M.V."/>
            <person name="Robinson A.J."/>
            <person name="Andreopoulos B."/>
            <person name="LaButti K."/>
            <person name="Kuo A."/>
            <person name="Mondo S."/>
            <person name="Riley R."/>
            <person name="Otillar R."/>
            <person name="Haridas S."/>
            <person name="Lipzen A."/>
            <person name="Grimwood J."/>
            <person name="Schmutz J."/>
            <person name="Clum A."/>
            <person name="Reid I.D."/>
            <person name="Moisan M.C."/>
            <person name="Butler G."/>
            <person name="Nguyen T.T.M."/>
            <person name="Dewar K."/>
            <person name="Conant G."/>
            <person name="Drula E."/>
            <person name="Henrissat B."/>
            <person name="Hansel C."/>
            <person name="Singer S."/>
            <person name="Hutchinson M.I."/>
            <person name="de Vries R.P."/>
            <person name="Natvig D.O."/>
            <person name="Powell A.J."/>
            <person name="Tsang A."/>
            <person name="Grigoriev I.V."/>
        </authorList>
    </citation>
    <scope>NUCLEOTIDE SEQUENCE [LARGE SCALE GENOMIC DNA]</scope>
    <source>
        <strain evidence="2 3">CBS 620.91</strain>
    </source>
</reference>
<feature type="region of interest" description="Disordered" evidence="1">
    <location>
        <begin position="489"/>
        <end position="547"/>
    </location>
</feature>
<comment type="caution">
    <text evidence="2">The sequence shown here is derived from an EMBL/GenBank/DDBJ whole genome shotgun (WGS) entry which is preliminary data.</text>
</comment>
<proteinExistence type="predicted"/>
<sequence length="547" mass="62664">MDSDDDLGDPEMTIRRPTLAELSAPYQGSPINRWPAWSTSEPALPLSGINRKGKGPRGLVSMCLRKLIDCMFYTDPETIGVLPASLLWRLWREFTPREHKTLHQWECVAANLVPHCQEWLQEEEKVREEQRQNPHSHMAWDQYGQDEGGTLCMEMYRWDWDIYIPAERLIPSLRMPRKAAETCLTHLCLDQVERFPLDQLASIADLRLTLLELVQASEPQGNVVLKDQLCRAWARRAESAGGFSALRVLRITSKWHLMSNAGLMDLRSLPKLMIVDITRRPQSDRDPLPLNGRVPGWKRGPKGRTVFETYAQAYLGRCVKTYAGEAEDMKRMYKDKECPLMPIRDHRHLSPIEVYRLKRGSSDGEGTVERIWPAKDDGVDELDESTTLQTEADIRRMQATDDIPAWARVEETWRSSHIHPWEVFAWLGLVDYHTPDPEDAGKVQLEACKIPVPRKRFVHVWLRGTSGNPDAGVQKKGPKRYVFCRCREDDSGGENEQKDPAPSWAPRADDRRVKDLNARKRKRQDTVSDLLSSFGVPEGSNSSKRGT</sequence>
<evidence type="ECO:0000313" key="2">
    <source>
        <dbReference type="EMBL" id="KAL1837177.1"/>
    </source>
</evidence>
<dbReference type="Proteomes" id="UP001583172">
    <property type="component" value="Unassembled WGS sequence"/>
</dbReference>